<protein>
    <submittedName>
        <fullName evidence="1">Uncharacterized protein</fullName>
    </submittedName>
</protein>
<dbReference type="OrthoDB" id="4173938at2"/>
<keyword evidence="2" id="KW-1185">Reference proteome</keyword>
<dbReference type="AlphaFoldDB" id="A0A2X0IPY7"/>
<proteinExistence type="predicted"/>
<comment type="caution">
    <text evidence="1">The sequence shown here is derived from an EMBL/GenBank/DDBJ whole genome shotgun (WGS) entry which is preliminary data.</text>
</comment>
<accession>A0A2X0IPY7</accession>
<evidence type="ECO:0000313" key="1">
    <source>
        <dbReference type="EMBL" id="RAG85251.1"/>
    </source>
</evidence>
<organism evidence="1 2">
    <name type="scientific">Streptacidiphilus pinicola</name>
    <dbReference type="NCBI Taxonomy" id="2219663"/>
    <lineage>
        <taxon>Bacteria</taxon>
        <taxon>Bacillati</taxon>
        <taxon>Actinomycetota</taxon>
        <taxon>Actinomycetes</taxon>
        <taxon>Kitasatosporales</taxon>
        <taxon>Streptomycetaceae</taxon>
        <taxon>Streptacidiphilus</taxon>
    </lineage>
</organism>
<dbReference type="EMBL" id="QKYN01000046">
    <property type="protein sequence ID" value="RAG85251.1"/>
    <property type="molecule type" value="Genomic_DNA"/>
</dbReference>
<gene>
    <name evidence="1" type="ORF">DN069_12870</name>
</gene>
<evidence type="ECO:0000313" key="2">
    <source>
        <dbReference type="Proteomes" id="UP000248889"/>
    </source>
</evidence>
<sequence>MGLFLRTNMFRGVDQEQVYAALEQFWSQERHHLEDDQSPGADSYALHEQHNGWTVLNWTKGWEWDLRRRAQLHVSRVLDCSGLLTFVYDGDLWGYELFHHGQVVDRFLQWTDTGPKFFGDLPCQGAPDVLVAQFPELGLNVRHARAYLTSISADDPRYEDFAWDEYDPRNQPARDGDRWGRLEPAAIYDFWRYLGVETHRANHRYTPTAPIWRRFTTAPV</sequence>
<dbReference type="Proteomes" id="UP000248889">
    <property type="component" value="Unassembled WGS sequence"/>
</dbReference>
<dbReference type="RefSeq" id="WP_111501080.1">
    <property type="nucleotide sequence ID" value="NZ_QKYN01000046.1"/>
</dbReference>
<name>A0A2X0IPY7_9ACTN</name>
<reference evidence="1 2" key="1">
    <citation type="submission" date="2018-06" db="EMBL/GenBank/DDBJ databases">
        <title>Streptacidiphilus pinicola sp. nov., isolated from pine grove soil.</title>
        <authorList>
            <person name="Roh S.G."/>
            <person name="Park S."/>
            <person name="Kim M.-K."/>
            <person name="Yun B.-R."/>
            <person name="Park J."/>
            <person name="Kim M.J."/>
            <person name="Kim Y.S."/>
            <person name="Kim S.B."/>
        </authorList>
    </citation>
    <scope>NUCLEOTIDE SEQUENCE [LARGE SCALE GENOMIC DNA]</scope>
    <source>
        <strain evidence="1 2">MMS16-CNU450</strain>
    </source>
</reference>